<evidence type="ECO:0000256" key="1">
    <source>
        <dbReference type="SAM" id="MobiDB-lite"/>
    </source>
</evidence>
<keyword evidence="3" id="KW-1185">Reference proteome</keyword>
<dbReference type="AlphaFoldDB" id="A0A6A5UC75"/>
<sequence length="202" mass="22442">MSTQEQPATSKLPANSVPTQDQAATSETSTATVSNVVTAATKLSPETEVIRIEKLLRTHKTTQEENFETLKALYGDIQAPDLETGLFDPIYVASIKECEAKLAEALQLEKDFDEARRAMKSGDPLDEKYLSGLCEGMDPVKAMAMRQDLLDYREAILYYQTKIHQVQSLLAGWPTMEQERKDKEAKNKAGIARAEQGKEEAS</sequence>
<organism evidence="2 3">
    <name type="scientific">Byssothecium circinans</name>
    <dbReference type="NCBI Taxonomy" id="147558"/>
    <lineage>
        <taxon>Eukaryota</taxon>
        <taxon>Fungi</taxon>
        <taxon>Dikarya</taxon>
        <taxon>Ascomycota</taxon>
        <taxon>Pezizomycotina</taxon>
        <taxon>Dothideomycetes</taxon>
        <taxon>Pleosporomycetidae</taxon>
        <taxon>Pleosporales</taxon>
        <taxon>Massarineae</taxon>
        <taxon>Massarinaceae</taxon>
        <taxon>Byssothecium</taxon>
    </lineage>
</organism>
<gene>
    <name evidence="2" type="ORF">CC80DRAFT_499900</name>
</gene>
<feature type="compositionally biased region" description="Polar residues" evidence="1">
    <location>
        <begin position="1"/>
        <end position="22"/>
    </location>
</feature>
<dbReference type="Proteomes" id="UP000800035">
    <property type="component" value="Unassembled WGS sequence"/>
</dbReference>
<name>A0A6A5UC75_9PLEO</name>
<accession>A0A6A5UC75</accession>
<proteinExistence type="predicted"/>
<protein>
    <submittedName>
        <fullName evidence="2">Uncharacterized protein</fullName>
    </submittedName>
</protein>
<reference evidence="2" key="1">
    <citation type="journal article" date="2020" name="Stud. Mycol.">
        <title>101 Dothideomycetes genomes: a test case for predicting lifestyles and emergence of pathogens.</title>
        <authorList>
            <person name="Haridas S."/>
            <person name="Albert R."/>
            <person name="Binder M."/>
            <person name="Bloem J."/>
            <person name="Labutti K."/>
            <person name="Salamov A."/>
            <person name="Andreopoulos B."/>
            <person name="Baker S."/>
            <person name="Barry K."/>
            <person name="Bills G."/>
            <person name="Bluhm B."/>
            <person name="Cannon C."/>
            <person name="Castanera R."/>
            <person name="Culley D."/>
            <person name="Daum C."/>
            <person name="Ezra D."/>
            <person name="Gonzalez J."/>
            <person name="Henrissat B."/>
            <person name="Kuo A."/>
            <person name="Liang C."/>
            <person name="Lipzen A."/>
            <person name="Lutzoni F."/>
            <person name="Magnuson J."/>
            <person name="Mondo S."/>
            <person name="Nolan M."/>
            <person name="Ohm R."/>
            <person name="Pangilinan J."/>
            <person name="Park H.-J."/>
            <person name="Ramirez L."/>
            <person name="Alfaro M."/>
            <person name="Sun H."/>
            <person name="Tritt A."/>
            <person name="Yoshinaga Y."/>
            <person name="Zwiers L.-H."/>
            <person name="Turgeon B."/>
            <person name="Goodwin S."/>
            <person name="Spatafora J."/>
            <person name="Crous P."/>
            <person name="Grigoriev I."/>
        </authorList>
    </citation>
    <scope>NUCLEOTIDE SEQUENCE</scope>
    <source>
        <strain evidence="2">CBS 675.92</strain>
    </source>
</reference>
<dbReference type="EMBL" id="ML976979">
    <property type="protein sequence ID" value="KAF1962535.1"/>
    <property type="molecule type" value="Genomic_DNA"/>
</dbReference>
<evidence type="ECO:0000313" key="3">
    <source>
        <dbReference type="Proteomes" id="UP000800035"/>
    </source>
</evidence>
<feature type="region of interest" description="Disordered" evidence="1">
    <location>
        <begin position="177"/>
        <end position="202"/>
    </location>
</feature>
<feature type="compositionally biased region" description="Low complexity" evidence="1">
    <location>
        <begin position="23"/>
        <end position="32"/>
    </location>
</feature>
<feature type="region of interest" description="Disordered" evidence="1">
    <location>
        <begin position="1"/>
        <end position="32"/>
    </location>
</feature>
<feature type="compositionally biased region" description="Basic and acidic residues" evidence="1">
    <location>
        <begin position="177"/>
        <end position="187"/>
    </location>
</feature>
<evidence type="ECO:0000313" key="2">
    <source>
        <dbReference type="EMBL" id="KAF1962535.1"/>
    </source>
</evidence>